<protein>
    <submittedName>
        <fullName evidence="1">Uncharacterized protein</fullName>
    </submittedName>
</protein>
<gene>
    <name evidence="1" type="ORF">L6164_025389</name>
</gene>
<name>A0ACB9M0E0_BAUVA</name>
<dbReference type="Proteomes" id="UP000828941">
    <property type="component" value="Chromosome 10"/>
</dbReference>
<keyword evidence="2" id="KW-1185">Reference proteome</keyword>
<evidence type="ECO:0000313" key="1">
    <source>
        <dbReference type="EMBL" id="KAI4317527.1"/>
    </source>
</evidence>
<evidence type="ECO:0000313" key="2">
    <source>
        <dbReference type="Proteomes" id="UP000828941"/>
    </source>
</evidence>
<organism evidence="1 2">
    <name type="scientific">Bauhinia variegata</name>
    <name type="common">Purple orchid tree</name>
    <name type="synonym">Phanera variegata</name>
    <dbReference type="NCBI Taxonomy" id="167791"/>
    <lineage>
        <taxon>Eukaryota</taxon>
        <taxon>Viridiplantae</taxon>
        <taxon>Streptophyta</taxon>
        <taxon>Embryophyta</taxon>
        <taxon>Tracheophyta</taxon>
        <taxon>Spermatophyta</taxon>
        <taxon>Magnoliopsida</taxon>
        <taxon>eudicotyledons</taxon>
        <taxon>Gunneridae</taxon>
        <taxon>Pentapetalae</taxon>
        <taxon>rosids</taxon>
        <taxon>fabids</taxon>
        <taxon>Fabales</taxon>
        <taxon>Fabaceae</taxon>
        <taxon>Cercidoideae</taxon>
        <taxon>Cercideae</taxon>
        <taxon>Bauhiniinae</taxon>
        <taxon>Bauhinia</taxon>
    </lineage>
</organism>
<reference evidence="1 2" key="1">
    <citation type="journal article" date="2022" name="DNA Res.">
        <title>Chromosomal-level genome assembly of the orchid tree Bauhinia variegata (Leguminosae; Cercidoideae) supports the allotetraploid origin hypothesis of Bauhinia.</title>
        <authorList>
            <person name="Zhong Y."/>
            <person name="Chen Y."/>
            <person name="Zheng D."/>
            <person name="Pang J."/>
            <person name="Liu Y."/>
            <person name="Luo S."/>
            <person name="Meng S."/>
            <person name="Qian L."/>
            <person name="Wei D."/>
            <person name="Dai S."/>
            <person name="Zhou R."/>
        </authorList>
    </citation>
    <scope>NUCLEOTIDE SEQUENCE [LARGE SCALE GENOMIC DNA]</scope>
    <source>
        <strain evidence="1">BV-YZ2020</strain>
    </source>
</reference>
<proteinExistence type="predicted"/>
<comment type="caution">
    <text evidence="1">The sequence shown here is derived from an EMBL/GenBank/DDBJ whole genome shotgun (WGS) entry which is preliminary data.</text>
</comment>
<accession>A0ACB9M0E0</accession>
<dbReference type="EMBL" id="CM039435">
    <property type="protein sequence ID" value="KAI4317527.1"/>
    <property type="molecule type" value="Genomic_DNA"/>
</dbReference>
<sequence length="1445" mass="162031">MQEVPSLRRLMMIEGKVNAYVHCFVGVRRITSLYDLEVAICKSEGVEHFEELGLGPFLSHPLILHYFSMPSDVNKVFKITSEEIIHLLSDFMYTSKKREIGVEEFLDFIAKKQSVKCKEWLGIRIQNLGMHIYAIREARNMEKATLEKCLDTLRSESKKFSKRPFDASQKKQMDERFNAISQRVESFSSVEKVFCGKHTRFISSSSEDEDSNDSSDDDQNNDVIVGSQSNSSSKFGNISDRLSSCPYPSATEEMKRLGLRSSMQGHSSVNVNLGKGINGSCKKKRKLENAACTKSAPPKLLKKEHIEVDAVPIENGGETKIQSSVNDDLSITSDALQMFVTTWKEACFEHTIAEVFERMLHFYEIKPRQRRKIRRKFSSYPFIGLLNVAVSSIKSGIWNSIYDTFQAISHNELTNLCTDKNSEYETVDVGPNVENVPDIMKDNSGNMKCNSAEDIIRKIRTRERCSLEACMLSNQLAALISQALGNLWEHGPVTTQMISLLLGRQFPSISFEIRDNGSFEDFLDAVDKHKTSITSKCVLFSATMIEKYHFKDSLGCRDDIGSEITADRSEIGQKTCSGTVTAKNAIEVLLKAPMLSDLSKWSHWDLIFAPFLGSLVSWLLNEVNTKELLCLVTRDGKVVRIDQSATSESFLEAAVQGASFQTAVQLLSLFSVVGGKKHVPLSLLKCHSCHAFEVMLRNSLETMADTDGNSLQPGDDLCRMRKYSEISTTNMRSKLRKHMNKMNKSVSILSRFVLDCLGHLPAEFRGFSGDVLLYGMQSIFKDAASAILCECSNMDQRVMLHEVGLFIGISEWIDDYHAFNLKNTAELFLTGDSCMESSNTDLSRLLKHNQDVLNKFSGPEENMVIPVAEASFTKGYAETNQTADKQESTDDKFVSGCLEASPIFSEDRDAALVIEAIRRDEFGLDSSFSDVESSMLKKQHARLGRALHCLSQELYSQDSHFILELVQNADDNNYPANVEPTLTFILRDSDIIVLNNEQGFSAQNMRALCDVGNSTKKGLNAGYIGKKGIGFKSVFRVTDAPEIHSNGFHVKFDISEGQIGFVLPTVIPPCNIDLFCRMASTATDSSDDNLWNTCIVLPFRFKLSEGTVLNGIMSMFSDLHPSLLLFLHRLKCIKLRNLLNDTLTVMKKEIVGDGIIKVSHGKEKMAWFVVSQKLKTNLIRSDVKTTEISMAFTLQESDSGYSPCLDVQPVFAFLPLRTYGLKFILQGDFVLPSSREEVDGNSPWNQWLLSEYPSLFVRAQKEFCALSCFHGNPGKALSAFMSFVPLVGEVHGFFSSLPRLIISKLRMTNCLLVEGNNNEWAPPCKVLRGWTEHVRTLLPDGLLHEYLGLKYLDSNIVLSDMLANALGIEDFEINILVRVLSAFCHTQRGMMPMSMSWLASFLNTLHVMLLNSSAKISTHFETREGILESLRKIPFIPLSDGTYSS</sequence>